<gene>
    <name evidence="3" type="ORF">TSA66_24090</name>
</gene>
<accession>A0A0C2BRY4</accession>
<name>A0A0C2BRY4_9BURK</name>
<proteinExistence type="predicted"/>
<dbReference type="EMBL" id="JWJG01000028">
    <property type="protein sequence ID" value="KIF83970.1"/>
    <property type="molecule type" value="Genomic_DNA"/>
</dbReference>
<feature type="region of interest" description="Disordered" evidence="1">
    <location>
        <begin position="36"/>
        <end position="56"/>
    </location>
</feature>
<dbReference type="InterPro" id="IPR011041">
    <property type="entry name" value="Quinoprot_gluc/sorb_DH_b-prop"/>
</dbReference>
<dbReference type="AlphaFoldDB" id="A0A0C2BRY4"/>
<feature type="domain" description="Pyrroloquinoline quinone-dependent pyranose dehydrogenase beta-propeller" evidence="2">
    <location>
        <begin position="85"/>
        <end position="469"/>
    </location>
</feature>
<comment type="caution">
    <text evidence="3">The sequence shown here is derived from an EMBL/GenBank/DDBJ whole genome shotgun (WGS) entry which is preliminary data.</text>
</comment>
<evidence type="ECO:0000313" key="3">
    <source>
        <dbReference type="EMBL" id="KIF83970.1"/>
    </source>
</evidence>
<dbReference type="Gene3D" id="2.120.10.30">
    <property type="entry name" value="TolB, C-terminal domain"/>
    <property type="match status" value="1"/>
</dbReference>
<sequence>MLATAARRLAKHPLLILTALGLSGLMLACSGGGGGSSSSGEAASAPTPPANSVAAPPAAGASVAATLQVSDALASPPFNTPRSLQVPPGFAIRVWARVAGARFMALAPNGDVLVSVPSEGKIVLLRERTGDVPQMADFATGLHNPHDMVFHTIADQTYLYVAESNRVSRSVYRNGDMQRGNSEVVVDGLPDDSTPELRGRYGHQLKNIALGPDHKLYVSIASTCNACVEDTTSDPVRGAIYQYSADGKERRLFATGIRNAEGLDFIPGTNTLWMTVNGRDEIRVPQDVDVDGDGSSDLGKIIDRYVDEHPAEMLTAVRDGGKYGWPFCDQTLNASMSDLGAIADFEFNRDGASFNCADVTRASKGIRAHAAPLGFSFLQGSNVPASYRKGAAVALHGCWNCTSLRAGYKVVFFPFDDAGNAGAELDLVTGFVTDPDARALWGRPVDVIADTRGNLLISDDFAGAVYQLYPSP</sequence>
<feature type="compositionally biased region" description="Low complexity" evidence="1">
    <location>
        <begin position="38"/>
        <end position="56"/>
    </location>
</feature>
<dbReference type="Pfam" id="PF22807">
    <property type="entry name" value="TrAA12"/>
    <property type="match status" value="1"/>
</dbReference>
<reference evidence="3 4" key="1">
    <citation type="submission" date="2014-12" db="EMBL/GenBank/DDBJ databases">
        <title>Denitrispirillum autotrophicum gen. nov., sp. nov., Denitrifying, Facultatively Autotrophic Bacteria Isolated from Rice Paddy Soil.</title>
        <authorList>
            <person name="Ishii S."/>
            <person name="Ashida N."/>
            <person name="Ohno H."/>
            <person name="Otsuka S."/>
            <person name="Yokota A."/>
            <person name="Senoo K."/>
        </authorList>
    </citation>
    <scope>NUCLEOTIDE SEQUENCE [LARGE SCALE GENOMIC DNA]</scope>
    <source>
        <strain evidence="3 4">TSA66</strain>
    </source>
</reference>
<dbReference type="STRING" id="709839.TSA66_24090"/>
<evidence type="ECO:0000256" key="1">
    <source>
        <dbReference type="SAM" id="MobiDB-lite"/>
    </source>
</evidence>
<keyword evidence="4" id="KW-1185">Reference proteome</keyword>
<organism evidence="3 4">
    <name type="scientific">Noviherbaspirillum autotrophicum</name>
    <dbReference type="NCBI Taxonomy" id="709839"/>
    <lineage>
        <taxon>Bacteria</taxon>
        <taxon>Pseudomonadati</taxon>
        <taxon>Pseudomonadota</taxon>
        <taxon>Betaproteobacteria</taxon>
        <taxon>Burkholderiales</taxon>
        <taxon>Oxalobacteraceae</taxon>
        <taxon>Noviherbaspirillum</taxon>
    </lineage>
</organism>
<dbReference type="Proteomes" id="UP000031572">
    <property type="component" value="Unassembled WGS sequence"/>
</dbReference>
<protein>
    <submittedName>
        <fullName evidence="3">Sugar dehydrogenase</fullName>
    </submittedName>
</protein>
<dbReference type="InterPro" id="IPR011042">
    <property type="entry name" value="6-blade_b-propeller_TolB-like"/>
</dbReference>
<dbReference type="PANTHER" id="PTHR19328">
    <property type="entry name" value="HEDGEHOG-INTERACTING PROTEIN"/>
    <property type="match status" value="1"/>
</dbReference>
<dbReference type="PROSITE" id="PS51257">
    <property type="entry name" value="PROKAR_LIPOPROTEIN"/>
    <property type="match status" value="1"/>
</dbReference>
<dbReference type="PANTHER" id="PTHR19328:SF53">
    <property type="entry name" value="MEMBRANE PROTEIN"/>
    <property type="match status" value="1"/>
</dbReference>
<dbReference type="SUPFAM" id="SSF50952">
    <property type="entry name" value="Soluble quinoprotein glucose dehydrogenase"/>
    <property type="match status" value="1"/>
</dbReference>
<evidence type="ECO:0000259" key="2">
    <source>
        <dbReference type="Pfam" id="PF22807"/>
    </source>
</evidence>
<evidence type="ECO:0000313" key="4">
    <source>
        <dbReference type="Proteomes" id="UP000031572"/>
    </source>
</evidence>
<dbReference type="InterPro" id="IPR054539">
    <property type="entry name" value="Beta-prop_PDH"/>
</dbReference>